<dbReference type="EMBL" id="RXGA01000001">
    <property type="protein sequence ID" value="RWX74281.1"/>
    <property type="molecule type" value="Genomic_DNA"/>
</dbReference>
<accession>A0A444L9L0</accession>
<organism evidence="2 3">
    <name type="scientific">Methanosuratincola subterraneus</name>
    <dbReference type="NCBI Taxonomy" id="2593994"/>
    <lineage>
        <taxon>Archaea</taxon>
        <taxon>Thermoproteota</taxon>
        <taxon>Methanosuratincolia</taxon>
        <taxon>Candidatus Methanomethylicales</taxon>
        <taxon>Candidatus Methanomethylicaceae</taxon>
        <taxon>Candidatus Methanosuratincola (ex Vanwonterghem et al. 2016)</taxon>
    </lineage>
</organism>
<dbReference type="PANTHER" id="PTHR40099">
    <property type="entry name" value="ACETOLACTATE SYNTHASE, SMALL SUBUNIT"/>
    <property type="match status" value="1"/>
</dbReference>
<sequence>MVKQFSIFLENKPGRLSNLIDLFERNQIRVLAMGIAEAGNYGIVRCILDAPEKAVEALRNANTAVNLVEVLIIDMEDLHNAVKVLGEKGINVDYAYTMDLGRIVIKVDDESKAKNALSEAGIKTY</sequence>
<dbReference type="InterPro" id="IPR045865">
    <property type="entry name" value="ACT-like_dom_sf"/>
</dbReference>
<dbReference type="AlphaFoldDB" id="A0A444L9L0"/>
<dbReference type="SUPFAM" id="SSF55021">
    <property type="entry name" value="ACT-like"/>
    <property type="match status" value="1"/>
</dbReference>
<gene>
    <name evidence="2" type="ORF">Metus_0306</name>
</gene>
<protein>
    <submittedName>
        <fullName evidence="2">Amino acid-binding ACT</fullName>
    </submittedName>
</protein>
<comment type="caution">
    <text evidence="2">The sequence shown here is derived from an EMBL/GenBank/DDBJ whole genome shotgun (WGS) entry which is preliminary data.</text>
</comment>
<dbReference type="InterPro" id="IPR045739">
    <property type="entry name" value="ACT_dom_pair"/>
</dbReference>
<feature type="domain" description="ACT" evidence="1">
    <location>
        <begin position="2"/>
        <end position="116"/>
    </location>
</feature>
<evidence type="ECO:0000313" key="2">
    <source>
        <dbReference type="EMBL" id="RWX74281.1"/>
    </source>
</evidence>
<dbReference type="Proteomes" id="UP000288215">
    <property type="component" value="Unassembled WGS sequence"/>
</dbReference>
<dbReference type="Gene3D" id="3.30.2130.10">
    <property type="entry name" value="VC0802-like"/>
    <property type="match status" value="1"/>
</dbReference>
<dbReference type="PANTHER" id="PTHR40099:SF1">
    <property type="entry name" value="ACETOLACTATE SYNTHASE, SMALL SUBUNIT"/>
    <property type="match status" value="1"/>
</dbReference>
<reference evidence="2 3" key="1">
    <citation type="submission" date="2018-12" db="EMBL/GenBank/DDBJ databases">
        <title>The complete genome of the methanogenic archaea of the candidate phylum Verstraetearchaeota, obtained from the metagenome of underground thermal water.</title>
        <authorList>
            <person name="Kadnikov V.V."/>
            <person name="Mardanov A.V."/>
            <person name="Beletsky A.V."/>
            <person name="Karnachuk O.V."/>
            <person name="Ravin N.V."/>
        </authorList>
    </citation>
    <scope>NUCLEOTIDE SEQUENCE [LARGE SCALE GENOMIC DNA]</scope>
    <source>
        <strain evidence="2">Ch88</strain>
    </source>
</reference>
<proteinExistence type="predicted"/>
<dbReference type="Pfam" id="PF19571">
    <property type="entry name" value="ACT_8"/>
    <property type="match status" value="1"/>
</dbReference>
<evidence type="ECO:0000313" key="3">
    <source>
        <dbReference type="Proteomes" id="UP000288215"/>
    </source>
</evidence>
<name>A0A444L9L0_METS7</name>
<evidence type="ECO:0000259" key="1">
    <source>
        <dbReference type="Pfam" id="PF19571"/>
    </source>
</evidence>